<dbReference type="OrthoDB" id="3396286at2"/>
<sequence length="80" mass="8572">MNDYTEAEVQRALAEDLGVAEQGITVVRADTGLVLGGEVESPHRRDEIVRLVHERFPGVAFAVDIGVTRAGAPTEAEELA</sequence>
<protein>
    <recommendedName>
        <fullName evidence="3">BON domain-containing protein</fullName>
    </recommendedName>
</protein>
<organism evidence="1 2">
    <name type="scientific">Asanoa ferruginea</name>
    <dbReference type="NCBI Taxonomy" id="53367"/>
    <lineage>
        <taxon>Bacteria</taxon>
        <taxon>Bacillati</taxon>
        <taxon>Actinomycetota</taxon>
        <taxon>Actinomycetes</taxon>
        <taxon>Micromonosporales</taxon>
        <taxon>Micromonosporaceae</taxon>
        <taxon>Asanoa</taxon>
    </lineage>
</organism>
<keyword evidence="2" id="KW-1185">Reference proteome</keyword>
<reference evidence="1 2" key="1">
    <citation type="submission" date="2018-08" db="EMBL/GenBank/DDBJ databases">
        <title>Sequencing the genomes of 1000 actinobacteria strains.</title>
        <authorList>
            <person name="Klenk H.-P."/>
        </authorList>
    </citation>
    <scope>NUCLEOTIDE SEQUENCE [LARGE SCALE GENOMIC DNA]</scope>
    <source>
        <strain evidence="1 2">DSM 44099</strain>
    </source>
</reference>
<dbReference type="RefSeq" id="WP_116066301.1">
    <property type="nucleotide sequence ID" value="NZ_BONB01000074.1"/>
</dbReference>
<name>A0A3D9ZB64_9ACTN</name>
<dbReference type="EMBL" id="QUMQ01000001">
    <property type="protein sequence ID" value="REF94497.1"/>
    <property type="molecule type" value="Genomic_DNA"/>
</dbReference>
<evidence type="ECO:0000313" key="1">
    <source>
        <dbReference type="EMBL" id="REF94497.1"/>
    </source>
</evidence>
<proteinExistence type="predicted"/>
<gene>
    <name evidence="1" type="ORF">DFJ67_0435</name>
</gene>
<dbReference type="AlphaFoldDB" id="A0A3D9ZB64"/>
<evidence type="ECO:0000313" key="2">
    <source>
        <dbReference type="Proteomes" id="UP000256913"/>
    </source>
</evidence>
<accession>A0A3D9ZB64</accession>
<dbReference type="Proteomes" id="UP000256913">
    <property type="component" value="Unassembled WGS sequence"/>
</dbReference>
<evidence type="ECO:0008006" key="3">
    <source>
        <dbReference type="Google" id="ProtNLM"/>
    </source>
</evidence>
<comment type="caution">
    <text evidence="1">The sequence shown here is derived from an EMBL/GenBank/DDBJ whole genome shotgun (WGS) entry which is preliminary data.</text>
</comment>